<proteinExistence type="predicted"/>
<organism evidence="1 2">
    <name type="scientific">Mycobacterium spongiae</name>
    <dbReference type="NCBI Taxonomy" id="886343"/>
    <lineage>
        <taxon>Bacteria</taxon>
        <taxon>Bacillati</taxon>
        <taxon>Actinomycetota</taxon>
        <taxon>Actinomycetes</taxon>
        <taxon>Mycobacteriales</taxon>
        <taxon>Mycobacteriaceae</taxon>
        <taxon>Mycobacterium</taxon>
    </lineage>
</organism>
<dbReference type="RefSeq" id="WP_211696894.1">
    <property type="nucleotide sequence ID" value="NZ_CP046600.1"/>
</dbReference>
<dbReference type="EMBL" id="CP046600">
    <property type="protein sequence ID" value="QUR69308.1"/>
    <property type="molecule type" value="Genomic_DNA"/>
</dbReference>
<dbReference type="AlphaFoldDB" id="A0A975K3T1"/>
<accession>A0A975K3T1</accession>
<evidence type="ECO:0000313" key="1">
    <source>
        <dbReference type="EMBL" id="QUR69308.1"/>
    </source>
</evidence>
<evidence type="ECO:0000313" key="2">
    <source>
        <dbReference type="Proteomes" id="UP000682202"/>
    </source>
</evidence>
<protein>
    <submittedName>
        <fullName evidence="1">Uncharacterized protein</fullName>
    </submittedName>
</protein>
<dbReference type="KEGG" id="mspg:F6B93_21555"/>
<reference evidence="1" key="1">
    <citation type="submission" date="2019-12" db="EMBL/GenBank/DDBJ databases">
        <title>Mycobacterium spongiae sp. nov.</title>
        <authorList>
            <person name="Stinear T."/>
        </authorList>
    </citation>
    <scope>NUCLEOTIDE SEQUENCE</scope>
    <source>
        <strain evidence="1">FSD4b-SM</strain>
    </source>
</reference>
<sequence length="128" mass="13611">MILTGAFLADAAAAVENKLNVSGGVLSRFAVGPDRLARFVLVVLTQSEPGSTDRKVEVEMRPPTEDDDPIRLEFEVPEVSVAEFPGFAFFEIQVRLPADGRWVLVVSGGTGAISLPVVVSPMPTPAGF</sequence>
<keyword evidence="2" id="KW-1185">Reference proteome</keyword>
<dbReference type="Proteomes" id="UP000682202">
    <property type="component" value="Chromosome"/>
</dbReference>
<name>A0A975K3T1_9MYCO</name>
<gene>
    <name evidence="1" type="ORF">F6B93_21555</name>
</gene>